<dbReference type="SUPFAM" id="SSF82153">
    <property type="entry name" value="FAS1 domain"/>
    <property type="match status" value="1"/>
</dbReference>
<reference evidence="2" key="3">
    <citation type="submission" date="2019-09" db="EMBL/GenBank/DDBJ databases">
        <authorList>
            <person name="Zhang D.-C."/>
        </authorList>
    </citation>
    <scope>NUCLEOTIDE SEQUENCE</scope>
    <source>
        <strain evidence="2">RU-4-M-4</strain>
    </source>
</reference>
<feature type="domain" description="FAS1" evidence="1">
    <location>
        <begin position="62"/>
        <end position="193"/>
    </location>
</feature>
<evidence type="ECO:0000313" key="5">
    <source>
        <dbReference type="Proteomes" id="UP000322315"/>
    </source>
</evidence>
<dbReference type="Proteomes" id="UP000322315">
    <property type="component" value="Unassembled WGS sequence"/>
</dbReference>
<name>A0A5M7BDG7_9FLAO</name>
<comment type="caution">
    <text evidence="2">The sequence shown here is derived from an EMBL/GenBank/DDBJ whole genome shotgun (WGS) entry which is preliminary data.</text>
</comment>
<dbReference type="PROSITE" id="PS50213">
    <property type="entry name" value="FAS1"/>
    <property type="match status" value="1"/>
</dbReference>
<dbReference type="Gene3D" id="2.30.180.10">
    <property type="entry name" value="FAS1 domain"/>
    <property type="match status" value="1"/>
</dbReference>
<dbReference type="OrthoDB" id="831756at2"/>
<dbReference type="InterPro" id="IPR000782">
    <property type="entry name" value="FAS1_domain"/>
</dbReference>
<dbReference type="EMBL" id="VMBF01000004">
    <property type="protein sequence ID" value="TSJ77669.1"/>
    <property type="molecule type" value="Genomic_DNA"/>
</dbReference>
<dbReference type="Proteomes" id="UP000315145">
    <property type="component" value="Unassembled WGS sequence"/>
</dbReference>
<evidence type="ECO:0000259" key="1">
    <source>
        <dbReference type="PROSITE" id="PS50213"/>
    </source>
</evidence>
<evidence type="ECO:0000313" key="3">
    <source>
        <dbReference type="EMBL" id="TSJ77669.1"/>
    </source>
</evidence>
<dbReference type="SMART" id="SM00554">
    <property type="entry name" value="FAS1"/>
    <property type="match status" value="1"/>
</dbReference>
<dbReference type="AlphaFoldDB" id="A0A5M7BDG7"/>
<dbReference type="InterPro" id="IPR050904">
    <property type="entry name" value="Adhesion/Biosynth-related"/>
</dbReference>
<gene>
    <name evidence="2" type="ORF">F2B50_08245</name>
    <name evidence="3" type="ORF">FPF71_08245</name>
</gene>
<accession>A0A5M7BDG7</accession>
<dbReference type="EMBL" id="VWRS01000004">
    <property type="protein sequence ID" value="KAA5825175.1"/>
    <property type="molecule type" value="Genomic_DNA"/>
</dbReference>
<dbReference type="Pfam" id="PF02469">
    <property type="entry name" value="Fasciclin"/>
    <property type="match status" value="1"/>
</dbReference>
<dbReference type="PANTHER" id="PTHR10900">
    <property type="entry name" value="PERIOSTIN-RELATED"/>
    <property type="match status" value="1"/>
</dbReference>
<keyword evidence="4" id="KW-1185">Reference proteome</keyword>
<dbReference type="InterPro" id="IPR036378">
    <property type="entry name" value="FAS1_dom_sf"/>
</dbReference>
<evidence type="ECO:0000313" key="2">
    <source>
        <dbReference type="EMBL" id="KAA5825175.1"/>
    </source>
</evidence>
<proteinExistence type="predicted"/>
<evidence type="ECO:0000313" key="4">
    <source>
        <dbReference type="Proteomes" id="UP000315145"/>
    </source>
</evidence>
<organism evidence="2 5">
    <name type="scientific">Algibacter amylolyticus</name>
    <dbReference type="NCBI Taxonomy" id="1608400"/>
    <lineage>
        <taxon>Bacteria</taxon>
        <taxon>Pseudomonadati</taxon>
        <taxon>Bacteroidota</taxon>
        <taxon>Flavobacteriia</taxon>
        <taxon>Flavobacteriales</taxon>
        <taxon>Flavobacteriaceae</taxon>
        <taxon>Algibacter</taxon>
    </lineage>
</organism>
<protein>
    <submittedName>
        <fullName evidence="2">Fasciclin domain-containing protein</fullName>
    </submittedName>
</protein>
<sequence length="532" mass="59986">MLSLCQLTNKTKLITKELRMKNKNKAMLTFGRFVAILCLLATIGCKDDAWDEHYEQADSRLESNILSVLSEDADYSTFVKYLKQTGYSNQLATSQAYTVWAPNNAAFAQVSADIINNPDLLKELIGNHISLFSYNTLFAYNAETKEETLVKMFNDKYVEFVNNNEGSSFGDVNVVKADILTANGILHTIDEVLEVNQNIWGYLNENADKYPKIVDYLSAFNETGFDEANSVKIGTNTLGQTVYDSVFSTTNSYFKIIGNLSSEEQRFTFIGLTDDLYTSAFDQLDDYFYHPVADSTQNATDRTIFDNLTIFPQVEIDELTSDPVTTTRGNQLVIDPNAIVENIDLSNGNIFELNELNYDPKGIVYKPIRYEIENTDKRTIGSITDFSVQKKYDVFASRQFTNVVRLSANPTSNNSNNYFEISFNNVLSASYNINLKFSPIGAAQDTKLKFEFSYIGADFRPVVVEIPPIIVSNLEDGVITIGDVIDIPVYIDNSEENFFYAKLKVIVDVSEPELLLYDRTFGIDYAELAPIE</sequence>
<reference evidence="2 5" key="1">
    <citation type="journal article" date="2015" name="Int. J. Syst. Evol. Microbiol.">
        <title>Algibacter amylolyticus sp. nov., isolated from intertidal sediment.</title>
        <authorList>
            <person name="Zhang D.C."/>
            <person name="Wu J."/>
            <person name="Neuner K."/>
            <person name="Yao J."/>
            <person name="Margesin R."/>
        </authorList>
    </citation>
    <scope>NUCLEOTIDE SEQUENCE [LARGE SCALE GENOMIC DNA]</scope>
    <source>
        <strain evidence="2 5">RU-4-M-4</strain>
    </source>
</reference>
<dbReference type="PANTHER" id="PTHR10900:SF77">
    <property type="entry name" value="FI19380P1"/>
    <property type="match status" value="1"/>
</dbReference>
<reference evidence="3 4" key="2">
    <citation type="submission" date="2019-07" db="EMBL/GenBank/DDBJ databases">
        <title>Algibacter marinivivus sp. nov., isolated from the surface of a marine red alga.</title>
        <authorList>
            <person name="Zhong X."/>
            <person name="Xu W."/>
            <person name="Zhang Y."/>
            <person name="Zhang Q."/>
            <person name="Du Z."/>
        </authorList>
    </citation>
    <scope>NUCLEOTIDE SEQUENCE [LARGE SCALE GENOMIC DNA]</scope>
    <source>
        <strain evidence="3 4">RU-4-M-4</strain>
    </source>
</reference>